<evidence type="ECO:0000256" key="1">
    <source>
        <dbReference type="SAM" id="SignalP"/>
    </source>
</evidence>
<keyword evidence="3" id="KW-1185">Reference proteome</keyword>
<organism evidence="2 3">
    <name type="scientific">Littorina saxatilis</name>
    <dbReference type="NCBI Taxonomy" id="31220"/>
    <lineage>
        <taxon>Eukaryota</taxon>
        <taxon>Metazoa</taxon>
        <taxon>Spiralia</taxon>
        <taxon>Lophotrochozoa</taxon>
        <taxon>Mollusca</taxon>
        <taxon>Gastropoda</taxon>
        <taxon>Caenogastropoda</taxon>
        <taxon>Littorinimorpha</taxon>
        <taxon>Littorinoidea</taxon>
        <taxon>Littorinidae</taxon>
        <taxon>Littorina</taxon>
    </lineage>
</organism>
<protein>
    <submittedName>
        <fullName evidence="2">Uncharacterized protein</fullName>
    </submittedName>
</protein>
<sequence length="766" mass="84765">MALTLTILCYIAALYCFASAAPYDGHGPTSSQNDADNLNLVVEKDGSYKVNVRGQTWLTSAPTFFNVDGQPHEEGGTLALVVKDSVQGSDHFGRYTLYNFQYQAASSRINTNIRVYEDRPFVYFSQNYETGAKGTQAANVEHTISGFPSFRVQEVTTQKEPLGYLAYGGIHTGDTGKQLGIFSPSGLNITDGLDFGPIALFDGSGDALVISPANNFMSVSNWVIKDGDTNTLSYGIMGGVHTVPVQFGVEFLVYYCSLGVNQAFEGWGGHLRDRYGRTDKFVNDDLSINYLGYWTDNGAYYYYLTEPQKTYQQTILDVKANADQLDIPYKYVQYDSWWYYRGNTNGVKTWVARPDIFPDGFVYLYKNLGLPTVAHNRYWANDTTYAKANGGQYNFILESSTGRAVPNDQKFWDDLLRNASSWGLITYEQDWLNAEFDGVIEPLHSDVTLGDTWLTQMASAAAKNKMTIQYCMAGSRHIMHALQTPVVTQARASMDYHPGRDQWKIGVSSIFSYAMRIAPFKDNFWSTSDQPGNKYKQTEPSPETQVIVSVLSTGPVGPSDRIGYSNVSLIMRCCNAEGLILKPSKPATAIDDQIYQTALGSNYNGANGEVWTTYSAVGGLRFGIIFVPNITGQYSITPTKAGFNMTKNQLAVFEAHDTRTMAKFSEEQPLHISGCVPSTPCIYHATPLLTQYPPVFLLGELTKVVPVSPQRVTSIDVTGNEVKLYLQGVPNEVAHFTFSVDSNMVTISCQFGSRSAVLDLNAKSCQ</sequence>
<proteinExistence type="predicted"/>
<gene>
    <name evidence="2" type="ORF">V1264_020861</name>
</gene>
<comment type="caution">
    <text evidence="2">The sequence shown here is derived from an EMBL/GenBank/DDBJ whole genome shotgun (WGS) entry which is preliminary data.</text>
</comment>
<dbReference type="EMBL" id="JBAMIC010000010">
    <property type="protein sequence ID" value="KAK7102674.1"/>
    <property type="molecule type" value="Genomic_DNA"/>
</dbReference>
<evidence type="ECO:0000313" key="3">
    <source>
        <dbReference type="Proteomes" id="UP001374579"/>
    </source>
</evidence>
<dbReference type="SUPFAM" id="SSF51445">
    <property type="entry name" value="(Trans)glycosidases"/>
    <property type="match status" value="1"/>
</dbReference>
<name>A0AAN9BCJ8_9CAEN</name>
<reference evidence="2 3" key="1">
    <citation type="submission" date="2024-02" db="EMBL/GenBank/DDBJ databases">
        <title>Chromosome-scale genome assembly of the rough periwinkle Littorina saxatilis.</title>
        <authorList>
            <person name="De Jode A."/>
            <person name="Faria R."/>
            <person name="Formenti G."/>
            <person name="Sims Y."/>
            <person name="Smith T.P."/>
            <person name="Tracey A."/>
            <person name="Wood J.M.D."/>
            <person name="Zagrodzka Z.B."/>
            <person name="Johannesson K."/>
            <person name="Butlin R.K."/>
            <person name="Leder E.H."/>
        </authorList>
    </citation>
    <scope>NUCLEOTIDE SEQUENCE [LARGE SCALE GENOMIC DNA]</scope>
    <source>
        <strain evidence="2">Snail1</strain>
        <tissue evidence="2">Muscle</tissue>
    </source>
</reference>
<dbReference type="Proteomes" id="UP001374579">
    <property type="component" value="Unassembled WGS sequence"/>
</dbReference>
<dbReference type="Gene3D" id="3.20.20.70">
    <property type="entry name" value="Aldolase class I"/>
    <property type="match status" value="1"/>
</dbReference>
<feature type="chain" id="PRO_5042999674" evidence="1">
    <location>
        <begin position="21"/>
        <end position="766"/>
    </location>
</feature>
<evidence type="ECO:0000313" key="2">
    <source>
        <dbReference type="EMBL" id="KAK7102674.1"/>
    </source>
</evidence>
<keyword evidence="1" id="KW-0732">Signal</keyword>
<feature type="signal peptide" evidence="1">
    <location>
        <begin position="1"/>
        <end position="20"/>
    </location>
</feature>
<dbReference type="InterPro" id="IPR013785">
    <property type="entry name" value="Aldolase_TIM"/>
</dbReference>
<dbReference type="InterPro" id="IPR017853">
    <property type="entry name" value="GH"/>
</dbReference>
<dbReference type="AlphaFoldDB" id="A0AAN9BCJ8"/>
<accession>A0AAN9BCJ8</accession>